<feature type="binding site" evidence="5">
    <location>
        <position position="105"/>
    </location>
    <ligand>
        <name>S-adenosyl-L-methionine</name>
        <dbReference type="ChEBI" id="CHEBI:59789"/>
    </ligand>
</feature>
<dbReference type="PIRSF" id="PIRSF004505">
    <property type="entry name" value="MT_bac"/>
    <property type="match status" value="1"/>
</dbReference>
<dbReference type="PANTHER" id="PTHR33603:SF1">
    <property type="entry name" value="RIBOSOMAL RNA LARGE SUBUNIT METHYLTRANSFERASE H"/>
    <property type="match status" value="1"/>
</dbReference>
<dbReference type="InterPro" id="IPR029026">
    <property type="entry name" value="tRNA_m1G_MTases_N"/>
</dbReference>
<dbReference type="NCBIfam" id="NF000990">
    <property type="entry name" value="PRK00103.2-4"/>
    <property type="match status" value="1"/>
</dbReference>
<dbReference type="InterPro" id="IPR029028">
    <property type="entry name" value="Alpha/beta_knot_MTases"/>
</dbReference>
<dbReference type="Pfam" id="PF02590">
    <property type="entry name" value="SPOUT_MTase"/>
    <property type="match status" value="1"/>
</dbReference>
<proteinExistence type="inferred from homology"/>
<evidence type="ECO:0000256" key="2">
    <source>
        <dbReference type="ARBA" id="ARBA00022679"/>
    </source>
</evidence>
<dbReference type="InterPro" id="IPR003742">
    <property type="entry name" value="RlmH-like"/>
</dbReference>
<keyword evidence="5" id="KW-0698">rRNA processing</keyword>
<dbReference type="eggNOG" id="COG1576">
    <property type="taxonomic scope" value="Bacteria"/>
</dbReference>
<keyword evidence="5" id="KW-0963">Cytoplasm</keyword>
<keyword evidence="3 5" id="KW-0949">S-adenosyl-L-methionine</keyword>
<keyword evidence="2 5" id="KW-0808">Transferase</keyword>
<dbReference type="FunCoup" id="A0A1I2DH22">
    <property type="interactions" value="321"/>
</dbReference>
<dbReference type="HAMAP" id="MF_00658">
    <property type="entry name" value="23SrRNA_methyltr_H"/>
    <property type="match status" value="1"/>
</dbReference>
<dbReference type="EMBL" id="FONA01000019">
    <property type="protein sequence ID" value="SFE79905.1"/>
    <property type="molecule type" value="Genomic_DNA"/>
</dbReference>
<dbReference type="RefSeq" id="WP_010527497.1">
    <property type="nucleotide sequence ID" value="NZ_AFSL01000053.1"/>
</dbReference>
<sequence>MKIQLIMVGRTTEKWLQEGTGQYFGRLKHYLPFEVKILTGVKKGGKLTPEELKQKEGNDILKNIDTSDCLVLLDENGKKFSSREFAGFLEKQMITGMRRLVFVIGGAWGFSDEVYGRADFKISLSPMTFSHQIVRLIFAEQLYRALTILNHEPYHHD</sequence>
<dbReference type="EC" id="2.1.1.177" evidence="5"/>
<evidence type="ECO:0000256" key="1">
    <source>
        <dbReference type="ARBA" id="ARBA00022603"/>
    </source>
</evidence>
<evidence type="ECO:0000256" key="3">
    <source>
        <dbReference type="ARBA" id="ARBA00022691"/>
    </source>
</evidence>
<feature type="binding site" evidence="5">
    <location>
        <position position="73"/>
    </location>
    <ligand>
        <name>S-adenosyl-L-methionine</name>
        <dbReference type="ChEBI" id="CHEBI:59789"/>
    </ligand>
</feature>
<comment type="catalytic activity">
    <reaction evidence="5">
        <text>pseudouridine(1915) in 23S rRNA + S-adenosyl-L-methionine = N(3)-methylpseudouridine(1915) in 23S rRNA + S-adenosyl-L-homocysteine + H(+)</text>
        <dbReference type="Rhea" id="RHEA:42752"/>
        <dbReference type="Rhea" id="RHEA-COMP:10221"/>
        <dbReference type="Rhea" id="RHEA-COMP:10222"/>
        <dbReference type="ChEBI" id="CHEBI:15378"/>
        <dbReference type="ChEBI" id="CHEBI:57856"/>
        <dbReference type="ChEBI" id="CHEBI:59789"/>
        <dbReference type="ChEBI" id="CHEBI:65314"/>
        <dbReference type="ChEBI" id="CHEBI:74486"/>
        <dbReference type="EC" id="2.1.1.177"/>
    </reaction>
</comment>
<dbReference type="GO" id="GO:0005737">
    <property type="term" value="C:cytoplasm"/>
    <property type="evidence" value="ECO:0007669"/>
    <property type="project" value="UniProtKB-SubCell"/>
</dbReference>
<comment type="similarity">
    <text evidence="4 5">Belongs to the RNA methyltransferase RlmH family.</text>
</comment>
<evidence type="ECO:0000256" key="5">
    <source>
        <dbReference type="HAMAP-Rule" id="MF_00658"/>
    </source>
</evidence>
<accession>A0A1I2DH22</accession>
<dbReference type="GO" id="GO:0070038">
    <property type="term" value="F:rRNA (pseudouridine-N3-)-methyltransferase activity"/>
    <property type="evidence" value="ECO:0007669"/>
    <property type="project" value="UniProtKB-UniRule"/>
</dbReference>
<comment type="function">
    <text evidence="5">Specifically methylates the pseudouridine at position 1915 (m3Psi1915) in 23S rRNA.</text>
</comment>
<reference evidence="6 7" key="1">
    <citation type="submission" date="2016-10" db="EMBL/GenBank/DDBJ databases">
        <authorList>
            <person name="de Groot N.N."/>
        </authorList>
    </citation>
    <scope>NUCLEOTIDE SEQUENCE [LARGE SCALE GENOMIC DNA]</scope>
    <source>
        <strain evidence="6 7">DSM 19012</strain>
    </source>
</reference>
<keyword evidence="1 5" id="KW-0489">Methyltransferase</keyword>
<evidence type="ECO:0000313" key="7">
    <source>
        <dbReference type="Proteomes" id="UP000181976"/>
    </source>
</evidence>
<protein>
    <recommendedName>
        <fullName evidence="5">Ribosomal RNA large subunit methyltransferase H</fullName>
        <ecNumber evidence="5">2.1.1.177</ecNumber>
    </recommendedName>
    <alternativeName>
        <fullName evidence="5">23S rRNA (pseudouridine1915-N3)-methyltransferase</fullName>
    </alternativeName>
    <alternativeName>
        <fullName evidence="5">23S rRNA m3Psi1915 methyltransferase</fullName>
    </alternativeName>
    <alternativeName>
        <fullName evidence="5">rRNA (pseudouridine-N3-)-methyltransferase RlmH</fullName>
    </alternativeName>
</protein>
<keyword evidence="7" id="KW-1185">Reference proteome</keyword>
<name>A0A1I2DH22_9BACT</name>
<dbReference type="AlphaFoldDB" id="A0A1I2DH22"/>
<dbReference type="Gene3D" id="3.40.1280.10">
    <property type="match status" value="1"/>
</dbReference>
<dbReference type="CDD" id="cd18081">
    <property type="entry name" value="RlmH-like"/>
    <property type="match status" value="1"/>
</dbReference>
<organism evidence="6 7">
    <name type="scientific">Thermophagus xiamenensis</name>
    <dbReference type="NCBI Taxonomy" id="385682"/>
    <lineage>
        <taxon>Bacteria</taxon>
        <taxon>Pseudomonadati</taxon>
        <taxon>Bacteroidota</taxon>
        <taxon>Bacteroidia</taxon>
        <taxon>Marinilabiliales</taxon>
        <taxon>Marinilabiliaceae</taxon>
        <taxon>Thermophagus</taxon>
    </lineage>
</organism>
<dbReference type="Proteomes" id="UP000181976">
    <property type="component" value="Unassembled WGS sequence"/>
</dbReference>
<evidence type="ECO:0000256" key="4">
    <source>
        <dbReference type="ARBA" id="ARBA00038303"/>
    </source>
</evidence>
<comment type="subunit">
    <text evidence="5">Homodimer.</text>
</comment>
<feature type="binding site" evidence="5">
    <location>
        <begin position="124"/>
        <end position="129"/>
    </location>
    <ligand>
        <name>S-adenosyl-L-methionine</name>
        <dbReference type="ChEBI" id="CHEBI:59789"/>
    </ligand>
</feature>
<dbReference type="InParanoid" id="A0A1I2DH22"/>
<dbReference type="STRING" id="385682.SAMN05444380_1197"/>
<dbReference type="OrthoDB" id="9806643at2"/>
<dbReference type="SUPFAM" id="SSF75217">
    <property type="entry name" value="alpha/beta knot"/>
    <property type="match status" value="1"/>
</dbReference>
<evidence type="ECO:0000313" key="6">
    <source>
        <dbReference type="EMBL" id="SFE79905.1"/>
    </source>
</evidence>
<gene>
    <name evidence="5" type="primary">rlmH</name>
    <name evidence="6" type="ORF">SAMN05444380_1197</name>
</gene>
<comment type="subcellular location">
    <subcellularLocation>
        <location evidence="5">Cytoplasm</location>
    </subcellularLocation>
</comment>
<dbReference type="PANTHER" id="PTHR33603">
    <property type="entry name" value="METHYLTRANSFERASE"/>
    <property type="match status" value="1"/>
</dbReference>